<reference evidence="1" key="1">
    <citation type="submission" date="2018-06" db="EMBL/GenBank/DDBJ databases">
        <authorList>
            <person name="Zhirakovskaya E."/>
        </authorList>
    </citation>
    <scope>NUCLEOTIDE SEQUENCE</scope>
</reference>
<accession>A0A3B0VXH6</accession>
<evidence type="ECO:0000313" key="1">
    <source>
        <dbReference type="EMBL" id="VAW48315.1"/>
    </source>
</evidence>
<sequence>MKNFVIITLSALALSACIQPPKPLRGEYSEVSPKAYQAQPIKDLNVRWTGFVVDVENTEEHSCLTIRAKVPDAVARPSKRVRVDQGRFIACKPTFLEPTSFLHKPVTVTGQVKRMVNKKIGELDYNYPLVDAQVIYVW</sequence>
<dbReference type="PANTHER" id="PTHR37530">
    <property type="entry name" value="OUTER MEMBRANE PROTEIN SLP"/>
    <property type="match status" value="1"/>
</dbReference>
<dbReference type="InterPro" id="IPR004658">
    <property type="entry name" value="OMP_Slp"/>
</dbReference>
<dbReference type="GO" id="GO:0019867">
    <property type="term" value="C:outer membrane"/>
    <property type="evidence" value="ECO:0007669"/>
    <property type="project" value="InterPro"/>
</dbReference>
<evidence type="ECO:0008006" key="2">
    <source>
        <dbReference type="Google" id="ProtNLM"/>
    </source>
</evidence>
<protein>
    <recommendedName>
        <fullName evidence="2">Starvation lipoprotein Slp paralog</fullName>
    </recommendedName>
</protein>
<proteinExistence type="predicted"/>
<dbReference type="AlphaFoldDB" id="A0A3B0VXH6"/>
<organism evidence="1">
    <name type="scientific">hydrothermal vent metagenome</name>
    <dbReference type="NCBI Taxonomy" id="652676"/>
    <lineage>
        <taxon>unclassified sequences</taxon>
        <taxon>metagenomes</taxon>
        <taxon>ecological metagenomes</taxon>
    </lineage>
</organism>
<name>A0A3B0VXH6_9ZZZZ</name>
<gene>
    <name evidence="1" type="ORF">MNBD_GAMMA02-1170</name>
</gene>
<dbReference type="PROSITE" id="PS51257">
    <property type="entry name" value="PROKAR_LIPOPROTEIN"/>
    <property type="match status" value="1"/>
</dbReference>
<dbReference type="Pfam" id="PF03843">
    <property type="entry name" value="Slp"/>
    <property type="match status" value="1"/>
</dbReference>
<dbReference type="EMBL" id="UOFA01000402">
    <property type="protein sequence ID" value="VAW48315.1"/>
    <property type="molecule type" value="Genomic_DNA"/>
</dbReference>
<dbReference type="PANTHER" id="PTHR37530:SF1">
    <property type="entry name" value="OUTER MEMBRANE PROTEIN SLP"/>
    <property type="match status" value="1"/>
</dbReference>